<comment type="caution">
    <text evidence="2">The sequence shown here is derived from an EMBL/GenBank/DDBJ whole genome shotgun (WGS) entry which is preliminary data.</text>
</comment>
<protein>
    <submittedName>
        <fullName evidence="2">Uncharacterized protein</fullName>
    </submittedName>
</protein>
<name>A0A1Y3EJ35_9BILA</name>
<dbReference type="AlphaFoldDB" id="A0A1Y3EJ35"/>
<gene>
    <name evidence="2" type="ORF">D917_08633</name>
</gene>
<dbReference type="EMBL" id="LVZM01010613">
    <property type="protein sequence ID" value="OUC45134.1"/>
    <property type="molecule type" value="Genomic_DNA"/>
</dbReference>
<feature type="non-terminal residue" evidence="2">
    <location>
        <position position="73"/>
    </location>
</feature>
<proteinExistence type="predicted"/>
<evidence type="ECO:0000313" key="3">
    <source>
        <dbReference type="Proteomes" id="UP000243006"/>
    </source>
</evidence>
<feature type="region of interest" description="Disordered" evidence="1">
    <location>
        <begin position="1"/>
        <end position="31"/>
    </location>
</feature>
<feature type="non-terminal residue" evidence="2">
    <location>
        <position position="1"/>
    </location>
</feature>
<accession>A0A1Y3EJ35</accession>
<dbReference type="Proteomes" id="UP000243006">
    <property type="component" value="Unassembled WGS sequence"/>
</dbReference>
<reference evidence="2 3" key="1">
    <citation type="submission" date="2015-04" db="EMBL/GenBank/DDBJ databases">
        <title>Draft genome of the roundworm Trichinella nativa.</title>
        <authorList>
            <person name="Mitreva M."/>
        </authorList>
    </citation>
    <scope>NUCLEOTIDE SEQUENCE [LARGE SCALE GENOMIC DNA]</scope>
    <source>
        <strain evidence="2 3">ISS45</strain>
    </source>
</reference>
<evidence type="ECO:0000256" key="1">
    <source>
        <dbReference type="SAM" id="MobiDB-lite"/>
    </source>
</evidence>
<sequence>CWDEQKKRWVNMNASEDDASVDVAPPPKTLPVESLSSFNNYSAESDEQTFSSDVSNLNSVAASEVRPNRFAVG</sequence>
<evidence type="ECO:0000313" key="2">
    <source>
        <dbReference type="EMBL" id="OUC45134.1"/>
    </source>
</evidence>
<organism evidence="2 3">
    <name type="scientific">Trichinella nativa</name>
    <dbReference type="NCBI Taxonomy" id="6335"/>
    <lineage>
        <taxon>Eukaryota</taxon>
        <taxon>Metazoa</taxon>
        <taxon>Ecdysozoa</taxon>
        <taxon>Nematoda</taxon>
        <taxon>Enoplea</taxon>
        <taxon>Dorylaimia</taxon>
        <taxon>Trichinellida</taxon>
        <taxon>Trichinellidae</taxon>
        <taxon>Trichinella</taxon>
    </lineage>
</organism>